<name>A0A0A9CI87_ARUDO</name>
<keyword evidence="2" id="KW-0472">Membrane</keyword>
<protein>
    <submittedName>
        <fullName evidence="3">Uncharacterized protein</fullName>
    </submittedName>
</protein>
<dbReference type="AlphaFoldDB" id="A0A0A9CI87"/>
<keyword evidence="2" id="KW-0812">Transmembrane</keyword>
<evidence type="ECO:0000256" key="2">
    <source>
        <dbReference type="SAM" id="Phobius"/>
    </source>
</evidence>
<proteinExistence type="predicted"/>
<sequence>MPPLPEPTQKTTKKRVAKEPNAKKAGKFTKTSNSRMCSNSHLNVTEYIVDGVISLYALVYYWVWHLSLSLHLVFITIINKVVGAIITVLILLLFLSWCGWLYFS</sequence>
<feature type="transmembrane region" description="Helical" evidence="2">
    <location>
        <begin position="53"/>
        <end position="74"/>
    </location>
</feature>
<feature type="region of interest" description="Disordered" evidence="1">
    <location>
        <begin position="1"/>
        <end position="35"/>
    </location>
</feature>
<reference evidence="3" key="1">
    <citation type="submission" date="2014-09" db="EMBL/GenBank/DDBJ databases">
        <authorList>
            <person name="Magalhaes I.L.F."/>
            <person name="Oliveira U."/>
            <person name="Santos F.R."/>
            <person name="Vidigal T.H.D.A."/>
            <person name="Brescovit A.D."/>
            <person name="Santos A.J."/>
        </authorList>
    </citation>
    <scope>NUCLEOTIDE SEQUENCE</scope>
    <source>
        <tissue evidence="3">Shoot tissue taken approximately 20 cm above the soil surface</tissue>
    </source>
</reference>
<organism evidence="3">
    <name type="scientific">Arundo donax</name>
    <name type="common">Giant reed</name>
    <name type="synonym">Donax arundinaceus</name>
    <dbReference type="NCBI Taxonomy" id="35708"/>
    <lineage>
        <taxon>Eukaryota</taxon>
        <taxon>Viridiplantae</taxon>
        <taxon>Streptophyta</taxon>
        <taxon>Embryophyta</taxon>
        <taxon>Tracheophyta</taxon>
        <taxon>Spermatophyta</taxon>
        <taxon>Magnoliopsida</taxon>
        <taxon>Liliopsida</taxon>
        <taxon>Poales</taxon>
        <taxon>Poaceae</taxon>
        <taxon>PACMAD clade</taxon>
        <taxon>Arundinoideae</taxon>
        <taxon>Arundineae</taxon>
        <taxon>Arundo</taxon>
    </lineage>
</organism>
<reference evidence="3" key="2">
    <citation type="journal article" date="2015" name="Data Brief">
        <title>Shoot transcriptome of the giant reed, Arundo donax.</title>
        <authorList>
            <person name="Barrero R.A."/>
            <person name="Guerrero F.D."/>
            <person name="Moolhuijzen P."/>
            <person name="Goolsby J.A."/>
            <person name="Tidwell J."/>
            <person name="Bellgard S.E."/>
            <person name="Bellgard M.I."/>
        </authorList>
    </citation>
    <scope>NUCLEOTIDE SEQUENCE</scope>
    <source>
        <tissue evidence="3">Shoot tissue taken approximately 20 cm above the soil surface</tissue>
    </source>
</reference>
<evidence type="ECO:0000256" key="1">
    <source>
        <dbReference type="SAM" id="MobiDB-lite"/>
    </source>
</evidence>
<keyword evidence="2" id="KW-1133">Transmembrane helix</keyword>
<evidence type="ECO:0000313" key="3">
    <source>
        <dbReference type="EMBL" id="JAD74143.1"/>
    </source>
</evidence>
<feature type="transmembrane region" description="Helical" evidence="2">
    <location>
        <begin position="81"/>
        <end position="103"/>
    </location>
</feature>
<accession>A0A0A9CI87</accession>
<dbReference type="EMBL" id="GBRH01223752">
    <property type="protein sequence ID" value="JAD74143.1"/>
    <property type="molecule type" value="Transcribed_RNA"/>
</dbReference>